<name>A0ABP7E7J0_9STAP</name>
<feature type="transmembrane region" description="Helical" evidence="2">
    <location>
        <begin position="64"/>
        <end position="91"/>
    </location>
</feature>
<organism evidence="3 4">
    <name type="scientific">Salinicoccus jeotgali</name>
    <dbReference type="NCBI Taxonomy" id="381634"/>
    <lineage>
        <taxon>Bacteria</taxon>
        <taxon>Bacillati</taxon>
        <taxon>Bacillota</taxon>
        <taxon>Bacilli</taxon>
        <taxon>Bacillales</taxon>
        <taxon>Staphylococcaceae</taxon>
        <taxon>Salinicoccus</taxon>
    </lineage>
</organism>
<evidence type="ECO:0000313" key="4">
    <source>
        <dbReference type="Proteomes" id="UP001500920"/>
    </source>
</evidence>
<dbReference type="RefSeq" id="WP_344700588.1">
    <property type="nucleotide sequence ID" value="NZ_BAABCK010000002.1"/>
</dbReference>
<dbReference type="EMBL" id="BAABCK010000002">
    <property type="protein sequence ID" value="GAA3713341.1"/>
    <property type="molecule type" value="Genomic_DNA"/>
</dbReference>
<comment type="caution">
    <text evidence="3">The sequence shown here is derived from an EMBL/GenBank/DDBJ whole genome shotgun (WGS) entry which is preliminary data.</text>
</comment>
<feature type="compositionally biased region" description="Polar residues" evidence="1">
    <location>
        <begin position="285"/>
        <end position="301"/>
    </location>
</feature>
<feature type="region of interest" description="Disordered" evidence="1">
    <location>
        <begin position="285"/>
        <end position="309"/>
    </location>
</feature>
<feature type="transmembrane region" description="Helical" evidence="2">
    <location>
        <begin position="198"/>
        <end position="215"/>
    </location>
</feature>
<keyword evidence="2" id="KW-0812">Transmembrane</keyword>
<evidence type="ECO:0000256" key="1">
    <source>
        <dbReference type="SAM" id="MobiDB-lite"/>
    </source>
</evidence>
<evidence type="ECO:0000313" key="3">
    <source>
        <dbReference type="EMBL" id="GAA3713341.1"/>
    </source>
</evidence>
<keyword evidence="4" id="KW-1185">Reference proteome</keyword>
<protein>
    <recommendedName>
        <fullName evidence="5">DUF4129 domain-containing protein</fullName>
    </recommendedName>
</protein>
<feature type="transmembrane region" description="Helical" evidence="2">
    <location>
        <begin position="111"/>
        <end position="132"/>
    </location>
</feature>
<feature type="transmembrane region" description="Helical" evidence="2">
    <location>
        <begin position="170"/>
        <end position="191"/>
    </location>
</feature>
<feature type="transmembrane region" description="Helical" evidence="2">
    <location>
        <begin position="139"/>
        <end position="158"/>
    </location>
</feature>
<sequence>MSRMKYNLGLAHTYFTDMFPLLFVIVLINVHNNKAPLVLPFVALVAAALIVSFLIVGRVDMNRLYFMLPVLLAAAFLFGFNWLAALLTAYIPILRLEYLHDDSKGTPSPAALITTFLLLIGTNLIGTSEAIAHTQLFHGIFLGLLLFFFIGRLMVHLIGNGYAATRNISILLMAAGTFIVLGGIFSLIYNYAAFAMKYLVVLLLNGMIFLLRPLFNALEDVELEMPKMESEEQSAEEGESVQEQLEQGTTFNHVPFDTIMMILLAVAIIVGLYIYYRKREQPTAEESSAHTSANASVSHSSLPEHKKVKAPDDRVRKVYFNFEKWLASKGMGRYRNETIEEWIDRLELYTLIDQDRLDTYMETRYRSQDATHKDYMAYKDNIRVMKKAINSHVKGRKVD</sequence>
<evidence type="ECO:0000256" key="2">
    <source>
        <dbReference type="SAM" id="Phobius"/>
    </source>
</evidence>
<keyword evidence="2" id="KW-1133">Transmembrane helix</keyword>
<proteinExistence type="predicted"/>
<feature type="transmembrane region" description="Helical" evidence="2">
    <location>
        <begin position="12"/>
        <end position="31"/>
    </location>
</feature>
<reference evidence="4" key="1">
    <citation type="journal article" date="2019" name="Int. J. Syst. Evol. Microbiol.">
        <title>The Global Catalogue of Microorganisms (GCM) 10K type strain sequencing project: providing services to taxonomists for standard genome sequencing and annotation.</title>
        <authorList>
            <consortium name="The Broad Institute Genomics Platform"/>
            <consortium name="The Broad Institute Genome Sequencing Center for Infectious Disease"/>
            <person name="Wu L."/>
            <person name="Ma J."/>
        </authorList>
    </citation>
    <scope>NUCLEOTIDE SEQUENCE [LARGE SCALE GENOMIC DNA]</scope>
    <source>
        <strain evidence="4">JCM 16981</strain>
    </source>
</reference>
<dbReference type="Proteomes" id="UP001500920">
    <property type="component" value="Unassembled WGS sequence"/>
</dbReference>
<feature type="transmembrane region" description="Helical" evidence="2">
    <location>
        <begin position="258"/>
        <end position="276"/>
    </location>
</feature>
<keyword evidence="2" id="KW-0472">Membrane</keyword>
<feature type="transmembrane region" description="Helical" evidence="2">
    <location>
        <begin position="37"/>
        <end position="57"/>
    </location>
</feature>
<evidence type="ECO:0008006" key="5">
    <source>
        <dbReference type="Google" id="ProtNLM"/>
    </source>
</evidence>
<gene>
    <name evidence="3" type="ORF">GCM10022378_00240</name>
</gene>
<accession>A0ABP7E7J0</accession>